<keyword evidence="8 11" id="KW-1133">Transmembrane helix</keyword>
<dbReference type="EMBL" id="CP035807">
    <property type="protein sequence ID" value="QEN04250.1"/>
    <property type="molecule type" value="Genomic_DNA"/>
</dbReference>
<evidence type="ECO:0000256" key="9">
    <source>
        <dbReference type="ARBA" id="ARBA00023010"/>
    </source>
</evidence>
<sequence length="123" mass="13371">MNIFMKLPLLLAAPEGATSAQGGGLMAFAPLLIMILIFYFLIMRPQSKKQKETKAMLAAVKKGDKITTIGGIRGTVDNVKDDIVTVRVDGTTKIDFLKSAISTVSNPSTEAENKDKKEVKEEK</sequence>
<reference evidence="12 13" key="1">
    <citation type="submission" date="2019-02" db="EMBL/GenBank/DDBJ databases">
        <authorList>
            <person name="Fomenkov A."/>
            <person name="Dubinina G."/>
            <person name="Grabovich M."/>
            <person name="Vincze T."/>
            <person name="Roberts R.J."/>
        </authorList>
    </citation>
    <scope>NUCLEOTIDE SEQUENCE [LARGE SCALE GENOMIC DNA]</scope>
    <source>
        <strain evidence="12 13">P</strain>
    </source>
</reference>
<dbReference type="GO" id="GO:0005886">
    <property type="term" value="C:plasma membrane"/>
    <property type="evidence" value="ECO:0007669"/>
    <property type="project" value="UniProtKB-SubCell"/>
</dbReference>
<accession>A0A5C1QB20</accession>
<dbReference type="PANTHER" id="PTHR33909">
    <property type="entry name" value="SEC TRANSLOCON ACCESSORY COMPLEX SUBUNIT YAJC"/>
    <property type="match status" value="1"/>
</dbReference>
<keyword evidence="5" id="KW-1003">Cell membrane</keyword>
<dbReference type="NCBIfam" id="TIGR00739">
    <property type="entry name" value="yajC"/>
    <property type="match status" value="1"/>
</dbReference>
<protein>
    <recommendedName>
        <fullName evidence="3">Sec translocon accessory complex subunit YajC</fullName>
    </recommendedName>
</protein>
<gene>
    <name evidence="12" type="primary">yajC</name>
    <name evidence="12" type="ORF">EW093_05900</name>
</gene>
<evidence type="ECO:0000256" key="11">
    <source>
        <dbReference type="SAM" id="Phobius"/>
    </source>
</evidence>
<organism evidence="12 13">
    <name type="scientific">Thiospirochaeta perfilievii</name>
    <dbReference type="NCBI Taxonomy" id="252967"/>
    <lineage>
        <taxon>Bacteria</taxon>
        <taxon>Pseudomonadati</taxon>
        <taxon>Spirochaetota</taxon>
        <taxon>Spirochaetia</taxon>
        <taxon>Spirochaetales</taxon>
        <taxon>Spirochaetaceae</taxon>
        <taxon>Thiospirochaeta</taxon>
    </lineage>
</organism>
<dbReference type="RefSeq" id="WP_149567498.1">
    <property type="nucleotide sequence ID" value="NZ_CP035807.1"/>
</dbReference>
<dbReference type="AlphaFoldDB" id="A0A5C1QB20"/>
<comment type="similarity">
    <text evidence="2">Belongs to the YajC family.</text>
</comment>
<evidence type="ECO:0000256" key="1">
    <source>
        <dbReference type="ARBA" id="ARBA00004162"/>
    </source>
</evidence>
<dbReference type="KEGG" id="sper:EW093_05900"/>
<evidence type="ECO:0000256" key="8">
    <source>
        <dbReference type="ARBA" id="ARBA00022989"/>
    </source>
</evidence>
<dbReference type="Pfam" id="PF02699">
    <property type="entry name" value="YajC"/>
    <property type="match status" value="1"/>
</dbReference>
<dbReference type="InterPro" id="IPR003849">
    <property type="entry name" value="Preprotein_translocase_YajC"/>
</dbReference>
<keyword evidence="10 11" id="KW-0472">Membrane</keyword>
<dbReference type="OrthoDB" id="9800132at2"/>
<name>A0A5C1QB20_9SPIO</name>
<dbReference type="PANTHER" id="PTHR33909:SF1">
    <property type="entry name" value="SEC TRANSLOCON ACCESSORY COMPLEX SUBUNIT YAJC"/>
    <property type="match status" value="1"/>
</dbReference>
<comment type="subcellular location">
    <subcellularLocation>
        <location evidence="1">Cell membrane</location>
        <topology evidence="1">Single-pass membrane protein</topology>
    </subcellularLocation>
</comment>
<evidence type="ECO:0000313" key="12">
    <source>
        <dbReference type="EMBL" id="QEN04250.1"/>
    </source>
</evidence>
<evidence type="ECO:0000256" key="10">
    <source>
        <dbReference type="ARBA" id="ARBA00023136"/>
    </source>
</evidence>
<evidence type="ECO:0000256" key="2">
    <source>
        <dbReference type="ARBA" id="ARBA00006742"/>
    </source>
</evidence>
<evidence type="ECO:0000256" key="6">
    <source>
        <dbReference type="ARBA" id="ARBA00022692"/>
    </source>
</evidence>
<dbReference type="GO" id="GO:0015031">
    <property type="term" value="P:protein transport"/>
    <property type="evidence" value="ECO:0007669"/>
    <property type="project" value="UniProtKB-KW"/>
</dbReference>
<evidence type="ECO:0000256" key="5">
    <source>
        <dbReference type="ARBA" id="ARBA00022475"/>
    </source>
</evidence>
<keyword evidence="7" id="KW-0653">Protein transport</keyword>
<reference evidence="12 13" key="2">
    <citation type="submission" date="2019-09" db="EMBL/GenBank/DDBJ databases">
        <title>Complete Genome Sequence and Methylome Analysis of free living Spirochaetas.</title>
        <authorList>
            <person name="Leshcheva N."/>
            <person name="Mikheeva N."/>
        </authorList>
    </citation>
    <scope>NUCLEOTIDE SEQUENCE [LARGE SCALE GENOMIC DNA]</scope>
    <source>
        <strain evidence="12 13">P</strain>
    </source>
</reference>
<keyword evidence="4" id="KW-0813">Transport</keyword>
<keyword evidence="6 11" id="KW-0812">Transmembrane</keyword>
<dbReference type="Proteomes" id="UP000323824">
    <property type="component" value="Chromosome"/>
</dbReference>
<feature type="transmembrane region" description="Helical" evidence="11">
    <location>
        <begin position="20"/>
        <end position="42"/>
    </location>
</feature>
<keyword evidence="9" id="KW-0811">Translocation</keyword>
<dbReference type="SMART" id="SM01323">
    <property type="entry name" value="YajC"/>
    <property type="match status" value="1"/>
</dbReference>
<dbReference type="PRINTS" id="PR01853">
    <property type="entry name" value="YAJCTRNLCASE"/>
</dbReference>
<evidence type="ECO:0000256" key="4">
    <source>
        <dbReference type="ARBA" id="ARBA00022448"/>
    </source>
</evidence>
<proteinExistence type="inferred from homology"/>
<keyword evidence="13" id="KW-1185">Reference proteome</keyword>
<evidence type="ECO:0000256" key="7">
    <source>
        <dbReference type="ARBA" id="ARBA00022927"/>
    </source>
</evidence>
<evidence type="ECO:0000313" key="13">
    <source>
        <dbReference type="Proteomes" id="UP000323824"/>
    </source>
</evidence>
<evidence type="ECO:0000256" key="3">
    <source>
        <dbReference type="ARBA" id="ARBA00014962"/>
    </source>
</evidence>